<reference evidence="1 2" key="1">
    <citation type="journal article" date="2023" name="Plants (Basel)">
        <title>Bridging the Gap: Combining Genomics and Transcriptomics Approaches to Understand Stylosanthes scabra, an Orphan Legume from the Brazilian Caatinga.</title>
        <authorList>
            <person name="Ferreira-Neto J.R.C."/>
            <person name="da Silva M.D."/>
            <person name="Binneck E."/>
            <person name="de Melo N.F."/>
            <person name="da Silva R.H."/>
            <person name="de Melo A.L.T.M."/>
            <person name="Pandolfi V."/>
            <person name="Bustamante F.O."/>
            <person name="Brasileiro-Vidal A.C."/>
            <person name="Benko-Iseppon A.M."/>
        </authorList>
    </citation>
    <scope>NUCLEOTIDE SEQUENCE [LARGE SCALE GENOMIC DNA]</scope>
    <source>
        <tissue evidence="1">Leaves</tissue>
    </source>
</reference>
<protein>
    <submittedName>
        <fullName evidence="1">Uncharacterized protein</fullName>
    </submittedName>
</protein>
<comment type="caution">
    <text evidence="1">The sequence shown here is derived from an EMBL/GenBank/DDBJ whole genome shotgun (WGS) entry which is preliminary data.</text>
</comment>
<sequence length="166" mass="18416">MDSSPTFRRNPSLESCQVGYYSDGSSDAHKFPSSPLSALKVTFGPSSKLGPNVTSTLYPKAHGSAELFQLSGKKDKQILNFDPEIEKTLRKLRKQSKLLQQTHENPSKEVLEKGCDNMAEARNQRRTLANFTNPTTASYGSSIVWPTVEANNFELKPALVQLVQQN</sequence>
<gene>
    <name evidence="1" type="ORF">PIB30_058012</name>
</gene>
<proteinExistence type="predicted"/>
<dbReference type="Proteomes" id="UP001341840">
    <property type="component" value="Unassembled WGS sequence"/>
</dbReference>
<evidence type="ECO:0000313" key="1">
    <source>
        <dbReference type="EMBL" id="MED6112034.1"/>
    </source>
</evidence>
<keyword evidence="2" id="KW-1185">Reference proteome</keyword>
<evidence type="ECO:0000313" key="2">
    <source>
        <dbReference type="Proteomes" id="UP001341840"/>
    </source>
</evidence>
<accession>A0ABU6QJG2</accession>
<organism evidence="1 2">
    <name type="scientific">Stylosanthes scabra</name>
    <dbReference type="NCBI Taxonomy" id="79078"/>
    <lineage>
        <taxon>Eukaryota</taxon>
        <taxon>Viridiplantae</taxon>
        <taxon>Streptophyta</taxon>
        <taxon>Embryophyta</taxon>
        <taxon>Tracheophyta</taxon>
        <taxon>Spermatophyta</taxon>
        <taxon>Magnoliopsida</taxon>
        <taxon>eudicotyledons</taxon>
        <taxon>Gunneridae</taxon>
        <taxon>Pentapetalae</taxon>
        <taxon>rosids</taxon>
        <taxon>fabids</taxon>
        <taxon>Fabales</taxon>
        <taxon>Fabaceae</taxon>
        <taxon>Papilionoideae</taxon>
        <taxon>50 kb inversion clade</taxon>
        <taxon>dalbergioids sensu lato</taxon>
        <taxon>Dalbergieae</taxon>
        <taxon>Pterocarpus clade</taxon>
        <taxon>Stylosanthes</taxon>
    </lineage>
</organism>
<name>A0ABU6QJG2_9FABA</name>
<dbReference type="EMBL" id="JASCZI010000482">
    <property type="protein sequence ID" value="MED6112034.1"/>
    <property type="molecule type" value="Genomic_DNA"/>
</dbReference>